<dbReference type="Gene3D" id="3.30.1490.50">
    <property type="match status" value="1"/>
</dbReference>
<evidence type="ECO:0000313" key="2">
    <source>
        <dbReference type="Proteomes" id="UP000194127"/>
    </source>
</evidence>
<evidence type="ECO:0000313" key="1">
    <source>
        <dbReference type="EMBL" id="OSX57154.1"/>
    </source>
</evidence>
<dbReference type="GO" id="GO:0005524">
    <property type="term" value="F:ATP binding"/>
    <property type="evidence" value="ECO:0007669"/>
    <property type="project" value="InterPro"/>
</dbReference>
<dbReference type="InterPro" id="IPR005615">
    <property type="entry name" value="Glutathione_synthase"/>
</dbReference>
<organism evidence="1 2">
    <name type="scientific">Postia placenta MAD-698-R-SB12</name>
    <dbReference type="NCBI Taxonomy" id="670580"/>
    <lineage>
        <taxon>Eukaryota</taxon>
        <taxon>Fungi</taxon>
        <taxon>Dikarya</taxon>
        <taxon>Basidiomycota</taxon>
        <taxon>Agaricomycotina</taxon>
        <taxon>Agaricomycetes</taxon>
        <taxon>Polyporales</taxon>
        <taxon>Adustoporiaceae</taxon>
        <taxon>Rhodonia</taxon>
    </lineage>
</organism>
<dbReference type="AlphaFoldDB" id="A0A1X6ML83"/>
<dbReference type="EMBL" id="KZ110609">
    <property type="protein sequence ID" value="OSX57154.1"/>
    <property type="molecule type" value="Genomic_DNA"/>
</dbReference>
<gene>
    <name evidence="1" type="ORF">POSPLADRAFT_1050214</name>
</gene>
<proteinExistence type="predicted"/>
<reference evidence="1 2" key="1">
    <citation type="submission" date="2017-04" db="EMBL/GenBank/DDBJ databases">
        <title>Genome Sequence of the Model Brown-Rot Fungus Postia placenta SB12.</title>
        <authorList>
            <consortium name="DOE Joint Genome Institute"/>
            <person name="Gaskell J."/>
            <person name="Kersten P."/>
            <person name="Larrondo L.F."/>
            <person name="Canessa P."/>
            <person name="Martinez D."/>
            <person name="Hibbett D."/>
            <person name="Schmoll M."/>
            <person name="Kubicek C.P."/>
            <person name="Martinez A.T."/>
            <person name="Yadav J."/>
            <person name="Master E."/>
            <person name="Magnuson J.K."/>
            <person name="James T."/>
            <person name="Yaver D."/>
            <person name="Berka R."/>
            <person name="Labutti K."/>
            <person name="Lipzen A."/>
            <person name="Aerts A."/>
            <person name="Barry K."/>
            <person name="Henrissat B."/>
            <person name="Blanchette R."/>
            <person name="Grigoriev I."/>
            <person name="Cullen D."/>
        </authorList>
    </citation>
    <scope>NUCLEOTIDE SEQUENCE [LARGE SCALE GENOMIC DNA]</scope>
    <source>
        <strain evidence="1 2">MAD-698-R-SB12</strain>
    </source>
</reference>
<keyword evidence="2" id="KW-1185">Reference proteome</keyword>
<dbReference type="SUPFAM" id="SSF56059">
    <property type="entry name" value="Glutathione synthetase ATP-binding domain-like"/>
    <property type="match status" value="1"/>
</dbReference>
<dbReference type="GeneID" id="36324889"/>
<dbReference type="STRING" id="670580.A0A1X6ML83"/>
<dbReference type="Pfam" id="PF03917">
    <property type="entry name" value="GSH_synth_ATP"/>
    <property type="match status" value="1"/>
</dbReference>
<accession>A0A1X6ML83</accession>
<dbReference type="OrthoDB" id="2682025at2759"/>
<dbReference type="GO" id="GO:0004363">
    <property type="term" value="F:glutathione synthase activity"/>
    <property type="evidence" value="ECO:0007669"/>
    <property type="project" value="InterPro"/>
</dbReference>
<protein>
    <submittedName>
        <fullName evidence="1">Uncharacterized protein</fullName>
    </submittedName>
</protein>
<dbReference type="Proteomes" id="UP000194127">
    <property type="component" value="Unassembled WGS sequence"/>
</dbReference>
<dbReference type="RefSeq" id="XP_024333948.1">
    <property type="nucleotide sequence ID" value="XM_024479939.1"/>
</dbReference>
<name>A0A1X6ML83_9APHY</name>
<sequence>MQAGRSALPWQTLETPDSRRQPTLVQYDTRTLSKGFLLAKGWLCFPADIYVGSARLSESSGVRKTRAPASSLVLKPQREGGRNGVYRDMTSAFLDTLPPVEREAWIAVELIAAPKGLGDLSVPAEARTAQ</sequence>
<dbReference type="InterPro" id="IPR014709">
    <property type="entry name" value="Glutathione_synthase_C_euk"/>
</dbReference>